<gene>
    <name evidence="2" type="ORF">GRI42_09880</name>
</gene>
<evidence type="ECO:0000313" key="3">
    <source>
        <dbReference type="Proteomes" id="UP000444185"/>
    </source>
</evidence>
<evidence type="ECO:0000256" key="1">
    <source>
        <dbReference type="SAM" id="Phobius"/>
    </source>
</evidence>
<feature type="transmembrane region" description="Helical" evidence="1">
    <location>
        <begin position="51"/>
        <end position="68"/>
    </location>
</feature>
<feature type="transmembrane region" description="Helical" evidence="1">
    <location>
        <begin position="20"/>
        <end position="45"/>
    </location>
</feature>
<evidence type="ECO:0000313" key="2">
    <source>
        <dbReference type="EMBL" id="MXO51609.1"/>
    </source>
</evidence>
<keyword evidence="1" id="KW-0472">Membrane</keyword>
<dbReference type="EMBL" id="WTYF01000004">
    <property type="protein sequence ID" value="MXO51609.1"/>
    <property type="molecule type" value="Genomic_DNA"/>
</dbReference>
<organism evidence="2 3">
    <name type="scientific">Qipengyuania gaetbuli</name>
    <dbReference type="NCBI Taxonomy" id="266952"/>
    <lineage>
        <taxon>Bacteria</taxon>
        <taxon>Pseudomonadati</taxon>
        <taxon>Pseudomonadota</taxon>
        <taxon>Alphaproteobacteria</taxon>
        <taxon>Sphingomonadales</taxon>
        <taxon>Erythrobacteraceae</taxon>
        <taxon>Qipengyuania</taxon>
    </lineage>
</organism>
<dbReference type="Proteomes" id="UP000444185">
    <property type="component" value="Unassembled WGS sequence"/>
</dbReference>
<comment type="caution">
    <text evidence="2">The sequence shown here is derived from an EMBL/GenBank/DDBJ whole genome shotgun (WGS) entry which is preliminary data.</text>
</comment>
<dbReference type="RefSeq" id="WP_160608331.1">
    <property type="nucleotide sequence ID" value="NZ_WTYF01000004.1"/>
</dbReference>
<keyword evidence="3" id="KW-1185">Reference proteome</keyword>
<keyword evidence="1" id="KW-1133">Transmembrane helix</keyword>
<accession>A0A844Y244</accession>
<reference evidence="2 3" key="1">
    <citation type="submission" date="2019-12" db="EMBL/GenBank/DDBJ databases">
        <title>Genomic-based taxomic classification of the family Erythrobacteraceae.</title>
        <authorList>
            <person name="Xu L."/>
        </authorList>
    </citation>
    <scope>NUCLEOTIDE SEQUENCE [LARGE SCALE GENOMIC DNA]</scope>
    <source>
        <strain evidence="2 3">DSM 16225</strain>
    </source>
</reference>
<sequence length="100" mass="11156">METDAQRRHRSIGTFGKFFIPAWIALAAILTMAAASDFLFGFGWGYTEKDALGGLGMVAFGFLFWFVWKVFHGFLGELTDIFFGSPRGDEEIPDEAPPKI</sequence>
<dbReference type="AlphaFoldDB" id="A0A844Y244"/>
<protein>
    <submittedName>
        <fullName evidence="2">Uncharacterized protein</fullName>
    </submittedName>
</protein>
<proteinExistence type="predicted"/>
<name>A0A844Y244_9SPHN</name>
<keyword evidence="1" id="KW-0812">Transmembrane</keyword>